<dbReference type="Gene3D" id="3.30.450.20">
    <property type="entry name" value="PAS domain"/>
    <property type="match status" value="2"/>
</dbReference>
<dbReference type="Gene3D" id="1.10.287.130">
    <property type="match status" value="1"/>
</dbReference>
<dbReference type="InterPro" id="IPR003594">
    <property type="entry name" value="HATPase_dom"/>
</dbReference>
<evidence type="ECO:0000313" key="10">
    <source>
        <dbReference type="Proteomes" id="UP001225596"/>
    </source>
</evidence>
<dbReference type="InterPro" id="IPR004358">
    <property type="entry name" value="Sig_transdc_His_kin-like_C"/>
</dbReference>
<dbReference type="InterPro" id="IPR036890">
    <property type="entry name" value="HATPase_C_sf"/>
</dbReference>
<evidence type="ECO:0000313" key="9">
    <source>
        <dbReference type="EMBL" id="MDQ9169661.1"/>
    </source>
</evidence>
<organism evidence="9 10">
    <name type="scientific">Keguizhuia sedimenti</name>
    <dbReference type="NCBI Taxonomy" id="3064264"/>
    <lineage>
        <taxon>Bacteria</taxon>
        <taxon>Pseudomonadati</taxon>
        <taxon>Pseudomonadota</taxon>
        <taxon>Betaproteobacteria</taxon>
        <taxon>Burkholderiales</taxon>
        <taxon>Oxalobacteraceae</taxon>
        <taxon>Keguizhuia</taxon>
    </lineage>
</organism>
<evidence type="ECO:0000259" key="8">
    <source>
        <dbReference type="PROSITE" id="PS50109"/>
    </source>
</evidence>
<keyword evidence="3" id="KW-0597">Phosphoprotein</keyword>
<dbReference type="Pfam" id="PF02518">
    <property type="entry name" value="HATPase_c"/>
    <property type="match status" value="1"/>
</dbReference>
<dbReference type="InterPro" id="IPR005467">
    <property type="entry name" value="His_kinase_dom"/>
</dbReference>
<feature type="domain" description="Histidine kinase" evidence="8">
    <location>
        <begin position="331"/>
        <end position="547"/>
    </location>
</feature>
<keyword evidence="4" id="KW-0808">Transferase</keyword>
<evidence type="ECO:0000256" key="4">
    <source>
        <dbReference type="ARBA" id="ARBA00022679"/>
    </source>
</evidence>
<dbReference type="SUPFAM" id="SSF47384">
    <property type="entry name" value="Homodimeric domain of signal transducing histidine kinase"/>
    <property type="match status" value="1"/>
</dbReference>
<sequence>MFVTQKLKQYSPALLVCFLAVFLVGVVWWVTLKHLDNAKEKFIAGAERDVTSFARIFEEHTARTIQSADQAVQFLKFGYQTEGKRLDINRLLRSGVILDDIFNLYSIVDLKGDLVLSTQPFKSVNLSDREHIRVHRDNLVDGLFVSKPVLGRVSGKWSIQLTRRIAHPDGSYAGVVVVSMDPFYFTRLYESARIGKHSSIALIGEDGIVRARRAGNGSQIGQDVSGSDVFEALKLVKSGVVLSKSVIDQRVRLYAYRKIEAYPLYVVVGIDQEDLLQPYMAIRSQVLRQAAFTTIVIIVLSTILALLIVRLIRSRQHALSASAAKTQFLSNMSHELRTPLNGILGYAEFLHEDLPDGELRTFAKNIHDSGQHLLSLVNALLHLNKIEEGQIAVSLSMEDIRKLATQAVNTHRSTAAAKGLQLEFRVAGNVPDEVSCDRMKILQILNNLLHNAVKFTDTGSIRLDVSVEGNELRFRVADTGVGIPEGVQSMIFEKFFQVDSGNSRSAEGTGLGLAIVKELVRLLSGEIHVESSPGMGTAISVVLPLQQNDDCPHSNTESETAA</sequence>
<keyword evidence="10" id="KW-1185">Reference proteome</keyword>
<dbReference type="InterPro" id="IPR050736">
    <property type="entry name" value="Sensor_HK_Regulatory"/>
</dbReference>
<dbReference type="SMART" id="SM00387">
    <property type="entry name" value="HATPase_c"/>
    <property type="match status" value="1"/>
</dbReference>
<feature type="transmembrane region" description="Helical" evidence="7">
    <location>
        <begin position="290"/>
        <end position="312"/>
    </location>
</feature>
<dbReference type="GO" id="GO:0005524">
    <property type="term" value="F:ATP binding"/>
    <property type="evidence" value="ECO:0007669"/>
    <property type="project" value="UniProtKB-KW"/>
</dbReference>
<dbReference type="CDD" id="cd12915">
    <property type="entry name" value="PDC2_DGC_like"/>
    <property type="match status" value="1"/>
</dbReference>
<dbReference type="RefSeq" id="WP_338435596.1">
    <property type="nucleotide sequence ID" value="NZ_JAUYVH010000002.1"/>
</dbReference>
<dbReference type="SUPFAM" id="SSF55874">
    <property type="entry name" value="ATPase domain of HSP90 chaperone/DNA topoisomerase II/histidine kinase"/>
    <property type="match status" value="1"/>
</dbReference>
<dbReference type="Pfam" id="PF00512">
    <property type="entry name" value="HisKA"/>
    <property type="match status" value="1"/>
</dbReference>
<keyword evidence="7" id="KW-0812">Transmembrane</keyword>
<dbReference type="Gene3D" id="3.30.565.10">
    <property type="entry name" value="Histidine kinase-like ATPase, C-terminal domain"/>
    <property type="match status" value="1"/>
</dbReference>
<dbReference type="CDD" id="cd00082">
    <property type="entry name" value="HisKA"/>
    <property type="match status" value="1"/>
</dbReference>
<dbReference type="InterPro" id="IPR054327">
    <property type="entry name" value="His-kinase-like_sensor"/>
</dbReference>
<evidence type="ECO:0000256" key="2">
    <source>
        <dbReference type="ARBA" id="ARBA00012438"/>
    </source>
</evidence>
<dbReference type="Proteomes" id="UP001225596">
    <property type="component" value="Unassembled WGS sequence"/>
</dbReference>
<dbReference type="CDD" id="cd12914">
    <property type="entry name" value="PDC1_DGC_like"/>
    <property type="match status" value="1"/>
</dbReference>
<evidence type="ECO:0000256" key="6">
    <source>
        <dbReference type="ARBA" id="ARBA00023012"/>
    </source>
</evidence>
<dbReference type="InterPro" id="IPR036097">
    <property type="entry name" value="HisK_dim/P_sf"/>
</dbReference>
<keyword evidence="9" id="KW-0067">ATP-binding</keyword>
<dbReference type="SMART" id="SM00388">
    <property type="entry name" value="HisKA"/>
    <property type="match status" value="1"/>
</dbReference>
<keyword evidence="6" id="KW-0902">Two-component regulatory system</keyword>
<protein>
    <recommendedName>
        <fullName evidence="2">histidine kinase</fullName>
        <ecNumber evidence="2">2.7.13.3</ecNumber>
    </recommendedName>
</protein>
<dbReference type="InterPro" id="IPR003661">
    <property type="entry name" value="HisK_dim/P_dom"/>
</dbReference>
<comment type="caution">
    <text evidence="9">The sequence shown here is derived from an EMBL/GenBank/DDBJ whole genome shotgun (WGS) entry which is preliminary data.</text>
</comment>
<keyword evidence="7" id="KW-1133">Transmembrane helix</keyword>
<name>A0ABU1BL06_9BURK</name>
<comment type="catalytic activity">
    <reaction evidence="1">
        <text>ATP + protein L-histidine = ADP + protein N-phospho-L-histidine.</text>
        <dbReference type="EC" id="2.7.13.3"/>
    </reaction>
</comment>
<feature type="transmembrane region" description="Helical" evidence="7">
    <location>
        <begin position="12"/>
        <end position="32"/>
    </location>
</feature>
<gene>
    <name evidence="9" type="ORF">Q8A64_04470</name>
</gene>
<dbReference type="EMBL" id="JAUYVH010000002">
    <property type="protein sequence ID" value="MDQ9169661.1"/>
    <property type="molecule type" value="Genomic_DNA"/>
</dbReference>
<evidence type="ECO:0000256" key="3">
    <source>
        <dbReference type="ARBA" id="ARBA00022553"/>
    </source>
</evidence>
<dbReference type="PRINTS" id="PR00344">
    <property type="entry name" value="BCTRLSENSOR"/>
</dbReference>
<dbReference type="PROSITE" id="PS50109">
    <property type="entry name" value="HIS_KIN"/>
    <property type="match status" value="1"/>
</dbReference>
<keyword evidence="7" id="KW-0472">Membrane</keyword>
<dbReference type="CDD" id="cd16922">
    <property type="entry name" value="HATPase_EvgS-ArcB-TorS-like"/>
    <property type="match status" value="1"/>
</dbReference>
<dbReference type="PANTHER" id="PTHR43711">
    <property type="entry name" value="TWO-COMPONENT HISTIDINE KINASE"/>
    <property type="match status" value="1"/>
</dbReference>
<dbReference type="Pfam" id="PF22588">
    <property type="entry name" value="dCache_1_like"/>
    <property type="match status" value="1"/>
</dbReference>
<evidence type="ECO:0000256" key="1">
    <source>
        <dbReference type="ARBA" id="ARBA00000085"/>
    </source>
</evidence>
<dbReference type="PANTHER" id="PTHR43711:SF26">
    <property type="entry name" value="SENSOR HISTIDINE KINASE RCSC"/>
    <property type="match status" value="1"/>
</dbReference>
<reference evidence="9 10" key="1">
    <citation type="submission" date="2023-08" db="EMBL/GenBank/DDBJ databases">
        <title>Oxalobacteraceae gen .nov., isolated from river sludge outside the plant.</title>
        <authorList>
            <person name="Zhao S.Y."/>
        </authorList>
    </citation>
    <scope>NUCLEOTIDE SEQUENCE [LARGE SCALE GENOMIC DNA]</scope>
    <source>
        <strain evidence="9 10">R-40</strain>
    </source>
</reference>
<evidence type="ECO:0000256" key="5">
    <source>
        <dbReference type="ARBA" id="ARBA00022777"/>
    </source>
</evidence>
<accession>A0ABU1BL06</accession>
<evidence type="ECO:0000256" key="7">
    <source>
        <dbReference type="SAM" id="Phobius"/>
    </source>
</evidence>
<dbReference type="EC" id="2.7.13.3" evidence="2"/>
<proteinExistence type="predicted"/>
<keyword evidence="5" id="KW-0418">Kinase</keyword>
<keyword evidence="9" id="KW-0547">Nucleotide-binding</keyword>